<dbReference type="SUPFAM" id="SSF141091">
    <property type="entry name" value="L21p-like"/>
    <property type="match status" value="1"/>
</dbReference>
<dbReference type="GO" id="GO:0005840">
    <property type="term" value="C:ribosome"/>
    <property type="evidence" value="ECO:0007669"/>
    <property type="project" value="UniProtKB-KW"/>
</dbReference>
<dbReference type="EMBL" id="SJPG01000001">
    <property type="protein sequence ID" value="TWT59439.1"/>
    <property type="molecule type" value="Genomic_DNA"/>
</dbReference>
<keyword evidence="4 5" id="KW-0694">RNA-binding</keyword>
<dbReference type="PANTHER" id="PTHR21349">
    <property type="entry name" value="50S RIBOSOMAL PROTEIN L21"/>
    <property type="match status" value="1"/>
</dbReference>
<dbReference type="GO" id="GO:0005737">
    <property type="term" value="C:cytoplasm"/>
    <property type="evidence" value="ECO:0007669"/>
    <property type="project" value="UniProtKB-ARBA"/>
</dbReference>
<name>A0A5C5X9R1_9PLAN</name>
<organism evidence="6 7">
    <name type="scientific">Rubinisphaera italica</name>
    <dbReference type="NCBI Taxonomy" id="2527969"/>
    <lineage>
        <taxon>Bacteria</taxon>
        <taxon>Pseudomonadati</taxon>
        <taxon>Planctomycetota</taxon>
        <taxon>Planctomycetia</taxon>
        <taxon>Planctomycetales</taxon>
        <taxon>Planctomycetaceae</taxon>
        <taxon>Rubinisphaera</taxon>
    </lineage>
</organism>
<dbReference type="GO" id="GO:0003735">
    <property type="term" value="F:structural constituent of ribosome"/>
    <property type="evidence" value="ECO:0007669"/>
    <property type="project" value="InterPro"/>
</dbReference>
<evidence type="ECO:0000256" key="3">
    <source>
        <dbReference type="ARBA" id="ARBA00023274"/>
    </source>
</evidence>
<keyword evidence="7" id="KW-1185">Reference proteome</keyword>
<sequence>MFAIIEDSGRQFKVAPGLEIAVDLREGLEEGGDLVFDRILLANGGAGSVIGKPIIEGATIAASIVDPYFKGPKLEVQKFRRRKNSRRHTGHRQKYALVKIGDFNVPGLEVVEEKVESAPAESVAIEETSSDE</sequence>
<evidence type="ECO:0000256" key="2">
    <source>
        <dbReference type="ARBA" id="ARBA00022980"/>
    </source>
</evidence>
<comment type="function">
    <text evidence="4 5">This protein binds to 23S rRNA in the presence of protein L20.</text>
</comment>
<comment type="caution">
    <text evidence="6">The sequence shown here is derived from an EMBL/GenBank/DDBJ whole genome shotgun (WGS) entry which is preliminary data.</text>
</comment>
<evidence type="ECO:0000256" key="1">
    <source>
        <dbReference type="ARBA" id="ARBA00008563"/>
    </source>
</evidence>
<evidence type="ECO:0000313" key="7">
    <source>
        <dbReference type="Proteomes" id="UP000316095"/>
    </source>
</evidence>
<dbReference type="InterPro" id="IPR036164">
    <property type="entry name" value="bL21-like_sf"/>
</dbReference>
<dbReference type="InterPro" id="IPR028909">
    <property type="entry name" value="bL21-like"/>
</dbReference>
<dbReference type="GO" id="GO:0006412">
    <property type="term" value="P:translation"/>
    <property type="evidence" value="ECO:0007669"/>
    <property type="project" value="UniProtKB-UniRule"/>
</dbReference>
<comment type="similarity">
    <text evidence="1 4 5">Belongs to the bacterial ribosomal protein bL21 family.</text>
</comment>
<dbReference type="RefSeq" id="WP_146501581.1">
    <property type="nucleotide sequence ID" value="NZ_SJPG01000001.1"/>
</dbReference>
<dbReference type="NCBIfam" id="TIGR00061">
    <property type="entry name" value="L21"/>
    <property type="match status" value="1"/>
</dbReference>
<keyword evidence="3 4" id="KW-0687">Ribonucleoprotein</keyword>
<dbReference type="PANTHER" id="PTHR21349:SF0">
    <property type="entry name" value="LARGE RIBOSOMAL SUBUNIT PROTEIN BL21M"/>
    <property type="match status" value="1"/>
</dbReference>
<dbReference type="Proteomes" id="UP000316095">
    <property type="component" value="Unassembled WGS sequence"/>
</dbReference>
<dbReference type="AlphaFoldDB" id="A0A5C5X9R1"/>
<dbReference type="HAMAP" id="MF_01363">
    <property type="entry name" value="Ribosomal_bL21"/>
    <property type="match status" value="1"/>
</dbReference>
<protein>
    <recommendedName>
        <fullName evidence="4">Large ribosomal subunit protein bL21</fullName>
    </recommendedName>
</protein>
<keyword evidence="2 4" id="KW-0689">Ribosomal protein</keyword>
<accession>A0A5C5X9R1</accession>
<gene>
    <name evidence="4 6" type="primary">rplU</name>
    <name evidence="6" type="ORF">Pan54_01450</name>
</gene>
<dbReference type="OrthoDB" id="9813334at2"/>
<proteinExistence type="inferred from homology"/>
<dbReference type="GO" id="GO:0019843">
    <property type="term" value="F:rRNA binding"/>
    <property type="evidence" value="ECO:0007669"/>
    <property type="project" value="UniProtKB-UniRule"/>
</dbReference>
<evidence type="ECO:0000256" key="4">
    <source>
        <dbReference type="HAMAP-Rule" id="MF_01363"/>
    </source>
</evidence>
<comment type="subunit">
    <text evidence="4">Part of the 50S ribosomal subunit. Contacts protein L20.</text>
</comment>
<dbReference type="GO" id="GO:1990904">
    <property type="term" value="C:ribonucleoprotein complex"/>
    <property type="evidence" value="ECO:0007669"/>
    <property type="project" value="UniProtKB-KW"/>
</dbReference>
<dbReference type="Pfam" id="PF00829">
    <property type="entry name" value="Ribosomal_L21p"/>
    <property type="match status" value="1"/>
</dbReference>
<keyword evidence="4 5" id="KW-0699">rRNA-binding</keyword>
<evidence type="ECO:0000313" key="6">
    <source>
        <dbReference type="EMBL" id="TWT59439.1"/>
    </source>
</evidence>
<dbReference type="InterPro" id="IPR001787">
    <property type="entry name" value="Ribosomal_bL21"/>
</dbReference>
<reference evidence="6 7" key="1">
    <citation type="submission" date="2019-02" db="EMBL/GenBank/DDBJ databases">
        <title>Deep-cultivation of Planctomycetes and their phenomic and genomic characterization uncovers novel biology.</title>
        <authorList>
            <person name="Wiegand S."/>
            <person name="Jogler M."/>
            <person name="Boedeker C."/>
            <person name="Pinto D."/>
            <person name="Vollmers J."/>
            <person name="Rivas-Marin E."/>
            <person name="Kohn T."/>
            <person name="Peeters S.H."/>
            <person name="Heuer A."/>
            <person name="Rast P."/>
            <person name="Oberbeckmann S."/>
            <person name="Bunk B."/>
            <person name="Jeske O."/>
            <person name="Meyerdierks A."/>
            <person name="Storesund J.E."/>
            <person name="Kallscheuer N."/>
            <person name="Luecker S."/>
            <person name="Lage O.M."/>
            <person name="Pohl T."/>
            <person name="Merkel B.J."/>
            <person name="Hornburger P."/>
            <person name="Mueller R.-W."/>
            <person name="Bruemmer F."/>
            <person name="Labrenz M."/>
            <person name="Spormann A.M."/>
            <person name="Op Den Camp H."/>
            <person name="Overmann J."/>
            <person name="Amann R."/>
            <person name="Jetten M.S.M."/>
            <person name="Mascher T."/>
            <person name="Medema M.H."/>
            <person name="Devos D.P."/>
            <person name="Kaster A.-K."/>
            <person name="Ovreas L."/>
            <person name="Rohde M."/>
            <person name="Galperin M.Y."/>
            <person name="Jogler C."/>
        </authorList>
    </citation>
    <scope>NUCLEOTIDE SEQUENCE [LARGE SCALE GENOMIC DNA]</scope>
    <source>
        <strain evidence="6 7">Pan54</strain>
    </source>
</reference>
<evidence type="ECO:0000256" key="5">
    <source>
        <dbReference type="RuleBase" id="RU000562"/>
    </source>
</evidence>